<dbReference type="AlphaFoldDB" id="A0A6I3S4G0"/>
<dbReference type="SUPFAM" id="SSF52096">
    <property type="entry name" value="ClpP/crotonase"/>
    <property type="match status" value="1"/>
</dbReference>
<evidence type="ECO:0000256" key="2">
    <source>
        <dbReference type="ARBA" id="ARBA00023140"/>
    </source>
</evidence>
<dbReference type="Gene3D" id="3.90.226.10">
    <property type="entry name" value="2-enoyl-CoA Hydratase, Chain A, domain 1"/>
    <property type="match status" value="1"/>
</dbReference>
<dbReference type="RefSeq" id="WP_008810213.1">
    <property type="nucleotide sequence ID" value="NZ_CAJUON010000002.1"/>
</dbReference>
<evidence type="ECO:0000313" key="5">
    <source>
        <dbReference type="Proteomes" id="UP000462362"/>
    </source>
</evidence>
<evidence type="ECO:0000313" key="4">
    <source>
        <dbReference type="EMBL" id="MTU42403.1"/>
    </source>
</evidence>
<accession>A0A6I3S4G0</accession>
<sequence length="251" mass="26943">MPIVTTIEGKIAQIAIDRPEKRNTLNSELCKDLAREFLELNDDTRVRSIVLCGHNNVFCAGLDIEEQLAENTQIFSEFQKVIDALDALSKPIVAAVSGPAVGQGAAMLYHCDLVFAGEHALFSMPGLALGQTPRYGVSLLAVKSGGYKLAAQKLLLSEPISAAEAVAMGLVNHVVEDDKVMTVAGAAALRLACLPPEAMVATKRLLKAAYMSGLSEQRKLEEEAASHLEGSAESKEAFSAFMEKRQPKFAE</sequence>
<dbReference type="PANTHER" id="PTHR43684">
    <property type="match status" value="1"/>
</dbReference>
<dbReference type="InterPro" id="IPR051053">
    <property type="entry name" value="ECH/Chromodomain_protein"/>
</dbReference>
<dbReference type="Pfam" id="PF00378">
    <property type="entry name" value="ECH_1"/>
    <property type="match status" value="1"/>
</dbReference>
<comment type="caution">
    <text evidence="4">The sequence shown here is derived from an EMBL/GenBank/DDBJ whole genome shotgun (WGS) entry which is preliminary data.</text>
</comment>
<reference evidence="4 5" key="1">
    <citation type="journal article" date="2019" name="Nat. Med.">
        <title>A library of human gut bacterial isolates paired with longitudinal multiomics data enables mechanistic microbiome research.</title>
        <authorList>
            <person name="Poyet M."/>
            <person name="Groussin M."/>
            <person name="Gibbons S.M."/>
            <person name="Avila-Pacheco J."/>
            <person name="Jiang X."/>
            <person name="Kearney S.M."/>
            <person name="Perrotta A.R."/>
            <person name="Berdy B."/>
            <person name="Zhao S."/>
            <person name="Lieberman T.D."/>
            <person name="Swanson P.K."/>
            <person name="Smith M."/>
            <person name="Roesemann S."/>
            <person name="Alexander J.E."/>
            <person name="Rich S.A."/>
            <person name="Livny J."/>
            <person name="Vlamakis H."/>
            <person name="Clish C."/>
            <person name="Bullock K."/>
            <person name="Deik A."/>
            <person name="Scott J."/>
            <person name="Pierce K.A."/>
            <person name="Xavier R.J."/>
            <person name="Alm E.J."/>
        </authorList>
    </citation>
    <scope>NUCLEOTIDE SEQUENCE [LARGE SCALE GENOMIC DNA]</scope>
    <source>
        <strain evidence="4 5">BIOML-A2</strain>
    </source>
</reference>
<protein>
    <submittedName>
        <fullName evidence="4">Enoyl-CoA hydratase</fullName>
    </submittedName>
</protein>
<keyword evidence="3" id="KW-0413">Isomerase</keyword>
<dbReference type="GeneID" id="43349866"/>
<dbReference type="InterPro" id="IPR001753">
    <property type="entry name" value="Enoyl-CoA_hydra/iso"/>
</dbReference>
<comment type="subcellular location">
    <subcellularLocation>
        <location evidence="1">Peroxisome</location>
    </subcellularLocation>
</comment>
<dbReference type="InterPro" id="IPR029045">
    <property type="entry name" value="ClpP/crotonase-like_dom_sf"/>
</dbReference>
<keyword evidence="2" id="KW-0576">Peroxisome</keyword>
<name>A0A6I3S4G0_9BURK</name>
<proteinExistence type="predicted"/>
<dbReference type="EMBL" id="WNCL01000003">
    <property type="protein sequence ID" value="MTU42403.1"/>
    <property type="molecule type" value="Genomic_DNA"/>
</dbReference>
<evidence type="ECO:0000256" key="3">
    <source>
        <dbReference type="ARBA" id="ARBA00023235"/>
    </source>
</evidence>
<evidence type="ECO:0000256" key="1">
    <source>
        <dbReference type="ARBA" id="ARBA00004275"/>
    </source>
</evidence>
<dbReference type="PANTHER" id="PTHR43684:SF1">
    <property type="entry name" value="ENOYL-COA DELTA ISOMERASE 2"/>
    <property type="match status" value="1"/>
</dbReference>
<dbReference type="CDD" id="cd06558">
    <property type="entry name" value="crotonase-like"/>
    <property type="match status" value="1"/>
</dbReference>
<organism evidence="4 5">
    <name type="scientific">Parasutterella excrementihominis</name>
    <dbReference type="NCBI Taxonomy" id="487175"/>
    <lineage>
        <taxon>Bacteria</taxon>
        <taxon>Pseudomonadati</taxon>
        <taxon>Pseudomonadota</taxon>
        <taxon>Betaproteobacteria</taxon>
        <taxon>Burkholderiales</taxon>
        <taxon>Sutterellaceae</taxon>
        <taxon>Parasutterella</taxon>
    </lineage>
</organism>
<dbReference type="Proteomes" id="UP000462362">
    <property type="component" value="Unassembled WGS sequence"/>
</dbReference>
<dbReference type="GO" id="GO:0004165">
    <property type="term" value="F:delta(3)-delta(2)-enoyl-CoA isomerase activity"/>
    <property type="evidence" value="ECO:0007669"/>
    <property type="project" value="UniProtKB-ARBA"/>
</dbReference>
<gene>
    <name evidence="4" type="ORF">GMD42_01960</name>
</gene>